<evidence type="ECO:0000313" key="7">
    <source>
        <dbReference type="EMBL" id="EKX53831.1"/>
    </source>
</evidence>
<reference evidence="8" key="3">
    <citation type="submission" date="2016-03" db="UniProtKB">
        <authorList>
            <consortium name="EnsemblProtists"/>
        </authorList>
    </citation>
    <scope>IDENTIFICATION</scope>
</reference>
<dbReference type="PANTHER" id="PTHR44366">
    <property type="entry name" value="UDP-N-ACETYLGLUCOSAMINE--PEPTIDE N-ACETYLGLUCOSAMINYLTRANSFERASE 110 KDA SUBUNIT"/>
    <property type="match status" value="1"/>
</dbReference>
<dbReference type="Gene3D" id="3.40.50.11380">
    <property type="match status" value="1"/>
</dbReference>
<evidence type="ECO:0000259" key="6">
    <source>
        <dbReference type="Pfam" id="PF13844"/>
    </source>
</evidence>
<sequence>MSGRHGGVWMVAWLLLLLVAAEEAEEGGERQGRVDKLLWRSARPEKMWRIHSQIYHEMEALAENPTDVQLYSRIEVVCKNNEEPNSRWLNMWNSGVWDPMLEQGYALPVLPFYALVFPFNMSQVFKSCVGWAEKFGTYTSREGLPKPFVNVFWKEFRETGGVCSSHNPPCITAVPVIKIGYISSDIYRIHPVGKSINAVLRMHDRRQFEVYAFLLIPVQIEHAEMLESGTGGVLLSDISILSSAEGASTINDEGIHILIDLNGHTSGVRMEVFAYAPTPIVMHYMGFGATTGARYIHYFLADTAVSTPELSVYYTEKMAYLPATFYANSYRYDPDRLPYVRRNETFREERERADLPPDGVVLCNFNHLHKTSRAMWSLWAQILLRCRREQSKHRHALADVFLDNNEYNGGTTGLDSYWADVPIISAPQEKFSARYGASFNRGARMEILTARNGEDYVKIAKLIRGIRDRLVKDKNSTDGGESESHIMVND</sequence>
<dbReference type="GeneID" id="17310429"/>
<evidence type="ECO:0000313" key="8">
    <source>
        <dbReference type="EnsemblProtists" id="EKX53831"/>
    </source>
</evidence>
<dbReference type="Gene3D" id="3.40.50.2000">
    <property type="entry name" value="Glycogen Phosphorylase B"/>
    <property type="match status" value="2"/>
</dbReference>
<reference evidence="9" key="2">
    <citation type="submission" date="2012-11" db="EMBL/GenBank/DDBJ databases">
        <authorList>
            <person name="Kuo A."/>
            <person name="Curtis B.A."/>
            <person name="Tanifuji G."/>
            <person name="Burki F."/>
            <person name="Gruber A."/>
            <person name="Irimia M."/>
            <person name="Maruyama S."/>
            <person name="Arias M.C."/>
            <person name="Ball S.G."/>
            <person name="Gile G.H."/>
            <person name="Hirakawa Y."/>
            <person name="Hopkins J.F."/>
            <person name="Rensing S.A."/>
            <person name="Schmutz J."/>
            <person name="Symeonidi A."/>
            <person name="Elias M."/>
            <person name="Eveleigh R.J."/>
            <person name="Herman E.K."/>
            <person name="Klute M.J."/>
            <person name="Nakayama T."/>
            <person name="Obornik M."/>
            <person name="Reyes-Prieto A."/>
            <person name="Armbrust E.V."/>
            <person name="Aves S.J."/>
            <person name="Beiko R.G."/>
            <person name="Coutinho P."/>
            <person name="Dacks J.B."/>
            <person name="Durnford D.G."/>
            <person name="Fast N.M."/>
            <person name="Green B.R."/>
            <person name="Grisdale C."/>
            <person name="Hempe F."/>
            <person name="Henrissat B."/>
            <person name="Hoppner M.P."/>
            <person name="Ishida K.-I."/>
            <person name="Kim E."/>
            <person name="Koreny L."/>
            <person name="Kroth P.G."/>
            <person name="Liu Y."/>
            <person name="Malik S.-B."/>
            <person name="Maier U.G."/>
            <person name="McRose D."/>
            <person name="Mock T."/>
            <person name="Neilson J.A."/>
            <person name="Onodera N.T."/>
            <person name="Poole A.M."/>
            <person name="Pritham E.J."/>
            <person name="Richards T.A."/>
            <person name="Rocap G."/>
            <person name="Roy S.W."/>
            <person name="Sarai C."/>
            <person name="Schaack S."/>
            <person name="Shirato S."/>
            <person name="Slamovits C.H."/>
            <person name="Spencer D.F."/>
            <person name="Suzuki S."/>
            <person name="Worden A.Z."/>
            <person name="Zauner S."/>
            <person name="Barry K."/>
            <person name="Bell C."/>
            <person name="Bharti A.K."/>
            <person name="Crow J.A."/>
            <person name="Grimwood J."/>
            <person name="Kramer R."/>
            <person name="Lindquist E."/>
            <person name="Lucas S."/>
            <person name="Salamov A."/>
            <person name="McFadden G.I."/>
            <person name="Lane C.E."/>
            <person name="Keeling P.J."/>
            <person name="Gray M.W."/>
            <person name="Grigoriev I.V."/>
            <person name="Archibald J.M."/>
        </authorList>
    </citation>
    <scope>NUCLEOTIDE SEQUENCE</scope>
    <source>
        <strain evidence="9">CCMP2712</strain>
    </source>
</reference>
<dbReference type="GO" id="GO:0006493">
    <property type="term" value="P:protein O-linked glycosylation"/>
    <property type="evidence" value="ECO:0007669"/>
    <property type="project" value="InterPro"/>
</dbReference>
<comment type="pathway">
    <text evidence="1">Protein modification; protein glycosylation.</text>
</comment>
<evidence type="ECO:0000313" key="9">
    <source>
        <dbReference type="Proteomes" id="UP000011087"/>
    </source>
</evidence>
<dbReference type="HOGENOM" id="CLU_557191_0_0_1"/>
<dbReference type="PaxDb" id="55529-EKX53831"/>
<evidence type="ECO:0000256" key="2">
    <source>
        <dbReference type="ARBA" id="ARBA00022679"/>
    </source>
</evidence>
<reference evidence="7 9" key="1">
    <citation type="journal article" date="2012" name="Nature">
        <title>Algal genomes reveal evolutionary mosaicism and the fate of nucleomorphs.</title>
        <authorList>
            <consortium name="DOE Joint Genome Institute"/>
            <person name="Curtis B.A."/>
            <person name="Tanifuji G."/>
            <person name="Burki F."/>
            <person name="Gruber A."/>
            <person name="Irimia M."/>
            <person name="Maruyama S."/>
            <person name="Arias M.C."/>
            <person name="Ball S.G."/>
            <person name="Gile G.H."/>
            <person name="Hirakawa Y."/>
            <person name="Hopkins J.F."/>
            <person name="Kuo A."/>
            <person name="Rensing S.A."/>
            <person name="Schmutz J."/>
            <person name="Symeonidi A."/>
            <person name="Elias M."/>
            <person name="Eveleigh R.J."/>
            <person name="Herman E.K."/>
            <person name="Klute M.J."/>
            <person name="Nakayama T."/>
            <person name="Obornik M."/>
            <person name="Reyes-Prieto A."/>
            <person name="Armbrust E.V."/>
            <person name="Aves S.J."/>
            <person name="Beiko R.G."/>
            <person name="Coutinho P."/>
            <person name="Dacks J.B."/>
            <person name="Durnford D.G."/>
            <person name="Fast N.M."/>
            <person name="Green B.R."/>
            <person name="Grisdale C.J."/>
            <person name="Hempel F."/>
            <person name="Henrissat B."/>
            <person name="Hoppner M.P."/>
            <person name="Ishida K."/>
            <person name="Kim E."/>
            <person name="Koreny L."/>
            <person name="Kroth P.G."/>
            <person name="Liu Y."/>
            <person name="Malik S.B."/>
            <person name="Maier U.G."/>
            <person name="McRose D."/>
            <person name="Mock T."/>
            <person name="Neilson J.A."/>
            <person name="Onodera N.T."/>
            <person name="Poole A.M."/>
            <person name="Pritham E.J."/>
            <person name="Richards T.A."/>
            <person name="Rocap G."/>
            <person name="Roy S.W."/>
            <person name="Sarai C."/>
            <person name="Schaack S."/>
            <person name="Shirato S."/>
            <person name="Slamovits C.H."/>
            <person name="Spencer D.F."/>
            <person name="Suzuki S."/>
            <person name="Worden A.Z."/>
            <person name="Zauner S."/>
            <person name="Barry K."/>
            <person name="Bell C."/>
            <person name="Bharti A.K."/>
            <person name="Crow J.A."/>
            <person name="Grimwood J."/>
            <person name="Kramer R."/>
            <person name="Lindquist E."/>
            <person name="Lucas S."/>
            <person name="Salamov A."/>
            <person name="McFadden G.I."/>
            <person name="Lane C.E."/>
            <person name="Keeling P.J."/>
            <person name="Gray M.W."/>
            <person name="Grigoriev I.V."/>
            <person name="Archibald J.M."/>
        </authorList>
    </citation>
    <scope>NUCLEOTIDE SEQUENCE</scope>
    <source>
        <strain evidence="7 9">CCMP2712</strain>
    </source>
</reference>
<dbReference type="Proteomes" id="UP000011087">
    <property type="component" value="Unassembled WGS sequence"/>
</dbReference>
<dbReference type="AlphaFoldDB" id="L1JZ48"/>
<name>L1JZ48_GUITC</name>
<dbReference type="KEGG" id="gtt:GUITHDRAFT_132875"/>
<dbReference type="EnsemblProtists" id="EKX53831">
    <property type="protein sequence ID" value="EKX53831"/>
    <property type="gene ID" value="GUITHDRAFT_132875"/>
</dbReference>
<keyword evidence="5" id="KW-0732">Signal</keyword>
<evidence type="ECO:0000256" key="4">
    <source>
        <dbReference type="ARBA" id="ARBA00022803"/>
    </source>
</evidence>
<keyword evidence="4" id="KW-0802">TPR repeat</keyword>
<dbReference type="InterPro" id="IPR029489">
    <property type="entry name" value="OGT/SEC/SPY_C"/>
</dbReference>
<dbReference type="EMBL" id="JH992969">
    <property type="protein sequence ID" value="EKX53831.1"/>
    <property type="molecule type" value="Genomic_DNA"/>
</dbReference>
<dbReference type="InterPro" id="IPR037919">
    <property type="entry name" value="OGT"/>
</dbReference>
<feature type="signal peptide" evidence="5">
    <location>
        <begin position="1"/>
        <end position="24"/>
    </location>
</feature>
<feature type="domain" description="O-GlcNAc transferase C-terminal" evidence="6">
    <location>
        <begin position="389"/>
        <end position="462"/>
    </location>
</feature>
<dbReference type="RefSeq" id="XP_005840811.1">
    <property type="nucleotide sequence ID" value="XM_005840754.1"/>
</dbReference>
<accession>L1JZ48</accession>
<dbReference type="Pfam" id="PF13844">
    <property type="entry name" value="Glyco_transf_41"/>
    <property type="match status" value="2"/>
</dbReference>
<keyword evidence="3" id="KW-0677">Repeat</keyword>
<feature type="chain" id="PRO_5008772119" description="O-GlcNAc transferase C-terminal domain-containing protein" evidence="5">
    <location>
        <begin position="25"/>
        <end position="490"/>
    </location>
</feature>
<feature type="domain" description="O-GlcNAc transferase C-terminal" evidence="6">
    <location>
        <begin position="177"/>
        <end position="329"/>
    </location>
</feature>
<dbReference type="GO" id="GO:0097363">
    <property type="term" value="F:protein O-acetylglucosaminyltransferase activity"/>
    <property type="evidence" value="ECO:0007669"/>
    <property type="project" value="TreeGrafter"/>
</dbReference>
<evidence type="ECO:0000256" key="5">
    <source>
        <dbReference type="SAM" id="SignalP"/>
    </source>
</evidence>
<proteinExistence type="predicted"/>
<dbReference type="OrthoDB" id="10611286at2759"/>
<evidence type="ECO:0000256" key="1">
    <source>
        <dbReference type="ARBA" id="ARBA00004922"/>
    </source>
</evidence>
<gene>
    <name evidence="7" type="ORF">GUITHDRAFT_132875</name>
</gene>
<evidence type="ECO:0000256" key="3">
    <source>
        <dbReference type="ARBA" id="ARBA00022737"/>
    </source>
</evidence>
<dbReference type="PANTHER" id="PTHR44366:SF1">
    <property type="entry name" value="UDP-N-ACETYLGLUCOSAMINE--PEPTIDE N-ACETYLGLUCOSAMINYLTRANSFERASE 110 KDA SUBUNIT"/>
    <property type="match status" value="1"/>
</dbReference>
<keyword evidence="9" id="KW-1185">Reference proteome</keyword>
<organism evidence="7">
    <name type="scientific">Guillardia theta (strain CCMP2712)</name>
    <name type="common">Cryptophyte</name>
    <dbReference type="NCBI Taxonomy" id="905079"/>
    <lineage>
        <taxon>Eukaryota</taxon>
        <taxon>Cryptophyceae</taxon>
        <taxon>Pyrenomonadales</taxon>
        <taxon>Geminigeraceae</taxon>
        <taxon>Guillardia</taxon>
    </lineage>
</organism>
<protein>
    <recommendedName>
        <fullName evidence="6">O-GlcNAc transferase C-terminal domain-containing protein</fullName>
    </recommendedName>
</protein>
<dbReference type="eggNOG" id="KOG4626">
    <property type="taxonomic scope" value="Eukaryota"/>
</dbReference>
<keyword evidence="2" id="KW-0808">Transferase</keyword>